<evidence type="ECO:0000313" key="2">
    <source>
        <dbReference type="EMBL" id="EME80470.1"/>
    </source>
</evidence>
<dbReference type="KEGG" id="pfj:MYCFIDRAFT_208596"/>
<dbReference type="GeneID" id="19336694"/>
<dbReference type="AlphaFoldDB" id="M2YRV5"/>
<evidence type="ECO:0000256" key="1">
    <source>
        <dbReference type="SAM" id="MobiDB-lite"/>
    </source>
</evidence>
<dbReference type="HOGENOM" id="CLU_449866_0_0_1"/>
<accession>M2YRV5</accession>
<evidence type="ECO:0000313" key="3">
    <source>
        <dbReference type="Proteomes" id="UP000016932"/>
    </source>
</evidence>
<dbReference type="VEuPathDB" id="FungiDB:MYCFIDRAFT_208596"/>
<reference evidence="2 3" key="1">
    <citation type="journal article" date="2012" name="PLoS Pathog.">
        <title>Diverse lifestyles and strategies of plant pathogenesis encoded in the genomes of eighteen Dothideomycetes fungi.</title>
        <authorList>
            <person name="Ohm R.A."/>
            <person name="Feau N."/>
            <person name="Henrissat B."/>
            <person name="Schoch C.L."/>
            <person name="Horwitz B.A."/>
            <person name="Barry K.W."/>
            <person name="Condon B.J."/>
            <person name="Copeland A.C."/>
            <person name="Dhillon B."/>
            <person name="Glaser F."/>
            <person name="Hesse C.N."/>
            <person name="Kosti I."/>
            <person name="LaButti K."/>
            <person name="Lindquist E.A."/>
            <person name="Lucas S."/>
            <person name="Salamov A.A."/>
            <person name="Bradshaw R.E."/>
            <person name="Ciuffetti L."/>
            <person name="Hamelin R.C."/>
            <person name="Kema G.H.J."/>
            <person name="Lawrence C."/>
            <person name="Scott J.A."/>
            <person name="Spatafora J.W."/>
            <person name="Turgeon B.G."/>
            <person name="de Wit P.J.G.M."/>
            <person name="Zhong S."/>
            <person name="Goodwin S.B."/>
            <person name="Grigoriev I.V."/>
        </authorList>
    </citation>
    <scope>NUCLEOTIDE SEQUENCE [LARGE SCALE GENOMIC DNA]</scope>
    <source>
        <strain evidence="2 3">CIRAD86</strain>
    </source>
</reference>
<sequence length="607" mass="68325">METWDMRHVLYATTSRQGKGGKASLHSSFRLGSFEKRRCLEDAVDLDIRFDALEHRFDLMHSIVAPVIYGTAVYPRPQSRISFRWYGMVSLHSELMPRLALLLGIRTCGQNKGKAASRVEATRRKLTAPSHRHDRDVCHCVSEHRNELRQSRQQSSTPTLSLAVSAHSRPAYPNSSARPSHRRRGLCSVGKEHEYADCNWGSIRSRQWRLKFVRSMGMASRHESICCLSGLTPTAFCAAQAPSGQTTWREARARRKAIIFSFSPTALTLQIKLLQHVRGQNAISDNPAPHFAGSLPALCPAAPSEVQTSDTASPLVHWAAKKRSEDVTAASTPLVDPLQPSPKQRRVAGPASLPVNGSSSSVERADISTLSSPEPEKRPQQSIYAVTYNFKDSSGIRSKSELAGVYTKVWDANKAAAKVLLRKLAEKTHCSDLVFFDTSSRSSRYLIPEDTTRLERNVAIANMSGRGGIEYKVRLKREGLMQVRVEQRKLNEESTESDDEYSDSELPYLKAEEWVDWYSYRIVRAADDQIEASATRPLVAKVAISWRPTVFLFLARDRGRHFRQQCLSLLERADDSFEASKSPLVWAKFFNMTWLIVAILMDNRKFC</sequence>
<dbReference type="RefSeq" id="XP_007929398.1">
    <property type="nucleotide sequence ID" value="XM_007931207.1"/>
</dbReference>
<gene>
    <name evidence="2" type="ORF">MYCFIDRAFT_208596</name>
</gene>
<feature type="region of interest" description="Disordered" evidence="1">
    <location>
        <begin position="148"/>
        <end position="182"/>
    </location>
</feature>
<feature type="compositionally biased region" description="Polar residues" evidence="1">
    <location>
        <begin position="355"/>
        <end position="372"/>
    </location>
</feature>
<name>M2YRV5_PSEFD</name>
<dbReference type="Proteomes" id="UP000016932">
    <property type="component" value="Unassembled WGS sequence"/>
</dbReference>
<protein>
    <submittedName>
        <fullName evidence="2">Uncharacterized protein</fullName>
    </submittedName>
</protein>
<keyword evidence="3" id="KW-1185">Reference proteome</keyword>
<feature type="region of interest" description="Disordered" evidence="1">
    <location>
        <begin position="329"/>
        <end position="379"/>
    </location>
</feature>
<proteinExistence type="predicted"/>
<feature type="compositionally biased region" description="Polar residues" evidence="1">
    <location>
        <begin position="151"/>
        <end position="162"/>
    </location>
</feature>
<organism evidence="2 3">
    <name type="scientific">Pseudocercospora fijiensis (strain CIRAD86)</name>
    <name type="common">Black leaf streak disease fungus</name>
    <name type="synonym">Mycosphaerella fijiensis</name>
    <dbReference type="NCBI Taxonomy" id="383855"/>
    <lineage>
        <taxon>Eukaryota</taxon>
        <taxon>Fungi</taxon>
        <taxon>Dikarya</taxon>
        <taxon>Ascomycota</taxon>
        <taxon>Pezizomycotina</taxon>
        <taxon>Dothideomycetes</taxon>
        <taxon>Dothideomycetidae</taxon>
        <taxon>Mycosphaerellales</taxon>
        <taxon>Mycosphaerellaceae</taxon>
        <taxon>Pseudocercospora</taxon>
    </lineage>
</organism>
<dbReference type="EMBL" id="KB446561">
    <property type="protein sequence ID" value="EME80470.1"/>
    <property type="molecule type" value="Genomic_DNA"/>
</dbReference>